<evidence type="ECO:0000313" key="1">
    <source>
        <dbReference type="EMBL" id="HDQ99475.1"/>
    </source>
</evidence>
<dbReference type="InterPro" id="IPR014717">
    <property type="entry name" value="Transl_elong_EF1B/ribsomal_bS6"/>
</dbReference>
<dbReference type="Pfam" id="PF04350">
    <property type="entry name" value="PilO"/>
    <property type="match status" value="1"/>
</dbReference>
<proteinExistence type="predicted"/>
<comment type="caution">
    <text evidence="1">The sequence shown here is derived from an EMBL/GenBank/DDBJ whole genome shotgun (WGS) entry which is preliminary data.</text>
</comment>
<dbReference type="InterPro" id="IPR007445">
    <property type="entry name" value="PilO"/>
</dbReference>
<accession>A0A7V0T609</accession>
<dbReference type="AlphaFoldDB" id="A0A7V0T609"/>
<dbReference type="EMBL" id="DSBX01000158">
    <property type="protein sequence ID" value="HDQ99475.1"/>
    <property type="molecule type" value="Genomic_DNA"/>
</dbReference>
<protein>
    <recommendedName>
        <fullName evidence="2">Type 4a pilus biogenesis protein PilO</fullName>
    </recommendedName>
</protein>
<sequence>MALLERRVLLIAIVVFILLGVFAWFVLYQPQMESSRQSDRQTAELEKELEQTRAQIRGIGRLRARVVELEEASAAFAARVMPREEMLDMMKQLAGMAQAQRVRFLEVSPPGLDTLLEEESASRPVRNVPFYITLRGRYNDVGRYVESLDRFPYFIRVPDFEVVARQDLRPEVEVKLLLNFYTSSLSGEEL</sequence>
<dbReference type="PANTHER" id="PTHR39555">
    <property type="entry name" value="FIMBRIAL ASSEMBLY PROTEIN PILO-LIKE PROTEIN-RELATED"/>
    <property type="match status" value="1"/>
</dbReference>
<dbReference type="GO" id="GO:0043683">
    <property type="term" value="P:type IV pilus assembly"/>
    <property type="evidence" value="ECO:0007669"/>
    <property type="project" value="InterPro"/>
</dbReference>
<organism evidence="1">
    <name type="scientific">candidate division WOR-3 bacterium</name>
    <dbReference type="NCBI Taxonomy" id="2052148"/>
    <lineage>
        <taxon>Bacteria</taxon>
        <taxon>Bacteria division WOR-3</taxon>
    </lineage>
</organism>
<dbReference type="PANTHER" id="PTHR39555:SF1">
    <property type="entry name" value="TYPE IV PILUS INNER MEMBRANE COMPONENT PILO"/>
    <property type="match status" value="1"/>
</dbReference>
<dbReference type="GO" id="GO:0043107">
    <property type="term" value="P:type IV pilus-dependent motility"/>
    <property type="evidence" value="ECO:0007669"/>
    <property type="project" value="InterPro"/>
</dbReference>
<reference evidence="1" key="1">
    <citation type="journal article" date="2020" name="mSystems">
        <title>Genome- and Community-Level Interaction Insights into Carbon Utilization and Element Cycling Functions of Hydrothermarchaeota in Hydrothermal Sediment.</title>
        <authorList>
            <person name="Zhou Z."/>
            <person name="Liu Y."/>
            <person name="Xu W."/>
            <person name="Pan J."/>
            <person name="Luo Z.H."/>
            <person name="Li M."/>
        </authorList>
    </citation>
    <scope>NUCLEOTIDE SEQUENCE [LARGE SCALE GENOMIC DNA]</scope>
    <source>
        <strain evidence="1">SpSt-1182</strain>
    </source>
</reference>
<gene>
    <name evidence="1" type="ORF">ENN51_04220</name>
</gene>
<evidence type="ECO:0008006" key="2">
    <source>
        <dbReference type="Google" id="ProtNLM"/>
    </source>
</evidence>
<dbReference type="Proteomes" id="UP000885672">
    <property type="component" value="Unassembled WGS sequence"/>
</dbReference>
<dbReference type="Gene3D" id="3.30.70.60">
    <property type="match status" value="1"/>
</dbReference>
<name>A0A7V0T609_UNCW3</name>